<dbReference type="RefSeq" id="XP_001275818.1">
    <property type="nucleotide sequence ID" value="XM_001275817.1"/>
</dbReference>
<dbReference type="AlphaFoldDB" id="A1C7M1"/>
<dbReference type="Proteomes" id="UP000006701">
    <property type="component" value="Unassembled WGS sequence"/>
</dbReference>
<reference evidence="7 8" key="1">
    <citation type="journal article" date="2008" name="PLoS Genet.">
        <title>Genomic islands in the pathogenic filamentous fungus Aspergillus fumigatus.</title>
        <authorList>
            <person name="Fedorova N.D."/>
            <person name="Khaldi N."/>
            <person name="Joardar V.S."/>
            <person name="Maiti R."/>
            <person name="Amedeo P."/>
            <person name="Anderson M.J."/>
            <person name="Crabtree J."/>
            <person name="Silva J.C."/>
            <person name="Badger J.H."/>
            <person name="Albarraq A."/>
            <person name="Angiuoli S."/>
            <person name="Bussey H."/>
            <person name="Bowyer P."/>
            <person name="Cotty P.J."/>
            <person name="Dyer P.S."/>
            <person name="Egan A."/>
            <person name="Galens K."/>
            <person name="Fraser-Liggett C.M."/>
            <person name="Haas B.J."/>
            <person name="Inman J.M."/>
            <person name="Kent R."/>
            <person name="Lemieux S."/>
            <person name="Malavazi I."/>
            <person name="Orvis J."/>
            <person name="Roemer T."/>
            <person name="Ronning C.M."/>
            <person name="Sundaram J.P."/>
            <person name="Sutton G."/>
            <person name="Turner G."/>
            <person name="Venter J.C."/>
            <person name="White O.R."/>
            <person name="Whitty B.R."/>
            <person name="Youngman P."/>
            <person name="Wolfe K.H."/>
            <person name="Goldman G.H."/>
            <person name="Wortman J.R."/>
            <person name="Jiang B."/>
            <person name="Denning D.W."/>
            <person name="Nierman W.C."/>
        </authorList>
    </citation>
    <scope>NUCLEOTIDE SEQUENCE [LARGE SCALE GENOMIC DNA]</scope>
    <source>
        <strain evidence="8">ATCC 1007 / CBS 513.65 / DSM 816 / NCTC 3887 / NRRL 1</strain>
    </source>
</reference>
<feature type="compositionally biased region" description="Basic and acidic residues" evidence="5">
    <location>
        <begin position="78"/>
        <end position="91"/>
    </location>
</feature>
<dbReference type="InterPro" id="IPR050675">
    <property type="entry name" value="OAF3"/>
</dbReference>
<keyword evidence="8" id="KW-1185">Reference proteome</keyword>
<evidence type="ECO:0000256" key="4">
    <source>
        <dbReference type="ARBA" id="ARBA00023242"/>
    </source>
</evidence>
<sequence>MNRDKVSKASADRLPKSVKVRSTCNACQQAKIRCSHEKPSCRRCQKHNIECIYSMSRRLGRPAKRRESQYAALPVDPRQSDHPRQQRDKKASVPKAAKLKQGQTQNRANEDDFLQSLEETVVFDSITVNETAPDDISLEGSSLRTPTFGDSDQLPSFAVPDSIDFASDSWLQEFLSQQAPDLAQERGLLDTLAFETSKADEEFSSVATGLQELAASPNHLPIPSPKAHNQQSSVAVYSTDDFSVTAETLTASSQSLPAGQSFYPECLKKSIPAFAQHISATESFADRLMTATEPLVLLSHQKVSKRVNDYEFSSDNTSSNLGALDAAMTRQCQCQCHEQIIRELIRVNICASRTGPSATIDSILNCQRILQQLAETILQCAVCSKTRVNLLMVVVVGIDSLITTLEVITSGDGGMIQRVLPEFQNHRFLRRDYGQDFSIDGSHRRYKSGVFQFRAEVEGRPLMVGGFSVPVEEKFLFVHQVLYARLTGLLAVIRRIRHCTQQILTVSASRGRLSMMMETDRRLQIFIMRMRMFASS</sequence>
<dbReference type="KEGG" id="act:ACLA_074290"/>
<evidence type="ECO:0000256" key="5">
    <source>
        <dbReference type="SAM" id="MobiDB-lite"/>
    </source>
</evidence>
<dbReference type="PANTHER" id="PTHR31069">
    <property type="entry name" value="OLEATE-ACTIVATED TRANSCRIPTION FACTOR 1-RELATED"/>
    <property type="match status" value="1"/>
</dbReference>
<dbReference type="VEuPathDB" id="FungiDB:ACLA_074290"/>
<dbReference type="Pfam" id="PF00172">
    <property type="entry name" value="Zn_clus"/>
    <property type="match status" value="1"/>
</dbReference>
<evidence type="ECO:0000256" key="3">
    <source>
        <dbReference type="ARBA" id="ARBA00023163"/>
    </source>
</evidence>
<dbReference type="Gene3D" id="4.10.240.10">
    <property type="entry name" value="Zn(2)-C6 fungal-type DNA-binding domain"/>
    <property type="match status" value="1"/>
</dbReference>
<keyword evidence="1" id="KW-0805">Transcription regulation</keyword>
<dbReference type="OMA" id="CIYSMSR"/>
<feature type="domain" description="Zn(2)-C6 fungal-type" evidence="6">
    <location>
        <begin position="23"/>
        <end position="53"/>
    </location>
</feature>
<dbReference type="HOGENOM" id="CLU_026573_0_0_1"/>
<dbReference type="PANTHER" id="PTHR31069:SF26">
    <property type="entry name" value="ZN(2)-C6 FUNGAL-TYPE DOMAIN-CONTAINING PROTEIN"/>
    <property type="match status" value="1"/>
</dbReference>
<dbReference type="PROSITE" id="PS50048">
    <property type="entry name" value="ZN2_CY6_FUNGAL_2"/>
    <property type="match status" value="1"/>
</dbReference>
<dbReference type="eggNOG" id="ENOG502SZRT">
    <property type="taxonomic scope" value="Eukaryota"/>
</dbReference>
<dbReference type="GeneID" id="4707762"/>
<name>A1C7M1_ASPCL</name>
<keyword evidence="4" id="KW-0539">Nucleus</keyword>
<dbReference type="GO" id="GO:0000981">
    <property type="term" value="F:DNA-binding transcription factor activity, RNA polymerase II-specific"/>
    <property type="evidence" value="ECO:0007669"/>
    <property type="project" value="InterPro"/>
</dbReference>
<evidence type="ECO:0000259" key="6">
    <source>
        <dbReference type="PROSITE" id="PS50048"/>
    </source>
</evidence>
<dbReference type="InterPro" id="IPR036864">
    <property type="entry name" value="Zn2-C6_fun-type_DNA-bd_sf"/>
</dbReference>
<accession>A1C7M1</accession>
<dbReference type="InterPro" id="IPR001138">
    <property type="entry name" value="Zn2Cys6_DnaBD"/>
</dbReference>
<evidence type="ECO:0000313" key="8">
    <source>
        <dbReference type="Proteomes" id="UP000006701"/>
    </source>
</evidence>
<dbReference type="GO" id="GO:0003677">
    <property type="term" value="F:DNA binding"/>
    <property type="evidence" value="ECO:0007669"/>
    <property type="project" value="UniProtKB-KW"/>
</dbReference>
<evidence type="ECO:0000313" key="7">
    <source>
        <dbReference type="EMBL" id="EAW14392.1"/>
    </source>
</evidence>
<feature type="region of interest" description="Disordered" evidence="5">
    <location>
        <begin position="62"/>
        <end position="110"/>
    </location>
</feature>
<dbReference type="OrthoDB" id="2943660at2759"/>
<protein>
    <submittedName>
        <fullName evidence="7">C6 zinc finger domain protein</fullName>
    </submittedName>
</protein>
<proteinExistence type="predicted"/>
<dbReference type="CDD" id="cd00067">
    <property type="entry name" value="GAL4"/>
    <property type="match status" value="1"/>
</dbReference>
<dbReference type="PRINTS" id="PR00755">
    <property type="entry name" value="AFLATOXINBRP"/>
</dbReference>
<evidence type="ECO:0000256" key="1">
    <source>
        <dbReference type="ARBA" id="ARBA00023015"/>
    </source>
</evidence>
<dbReference type="GO" id="GO:0008270">
    <property type="term" value="F:zinc ion binding"/>
    <property type="evidence" value="ECO:0007669"/>
    <property type="project" value="InterPro"/>
</dbReference>
<dbReference type="SMART" id="SM00066">
    <property type="entry name" value="GAL4"/>
    <property type="match status" value="1"/>
</dbReference>
<keyword evidence="2" id="KW-0238">DNA-binding</keyword>
<keyword evidence="3" id="KW-0804">Transcription</keyword>
<dbReference type="EMBL" id="DS027045">
    <property type="protein sequence ID" value="EAW14392.1"/>
    <property type="molecule type" value="Genomic_DNA"/>
</dbReference>
<gene>
    <name evidence="7" type="ORF">ACLA_074290</name>
</gene>
<dbReference type="SUPFAM" id="SSF57701">
    <property type="entry name" value="Zn2/Cys6 DNA-binding domain"/>
    <property type="match status" value="1"/>
</dbReference>
<evidence type="ECO:0000256" key="2">
    <source>
        <dbReference type="ARBA" id="ARBA00023125"/>
    </source>
</evidence>
<organism evidence="7 8">
    <name type="scientific">Aspergillus clavatus (strain ATCC 1007 / CBS 513.65 / DSM 816 / NCTC 3887 / NRRL 1 / QM 1276 / 107)</name>
    <dbReference type="NCBI Taxonomy" id="344612"/>
    <lineage>
        <taxon>Eukaryota</taxon>
        <taxon>Fungi</taxon>
        <taxon>Dikarya</taxon>
        <taxon>Ascomycota</taxon>
        <taxon>Pezizomycotina</taxon>
        <taxon>Eurotiomycetes</taxon>
        <taxon>Eurotiomycetidae</taxon>
        <taxon>Eurotiales</taxon>
        <taxon>Aspergillaceae</taxon>
        <taxon>Aspergillus</taxon>
        <taxon>Aspergillus subgen. Fumigati</taxon>
    </lineage>
</organism>